<dbReference type="RefSeq" id="XP_067763804.1">
    <property type="nucleotide sequence ID" value="XM_067908983.1"/>
</dbReference>
<proteinExistence type="predicted"/>
<dbReference type="AlphaFoldDB" id="A0A9P8LRU4"/>
<evidence type="ECO:0000313" key="1">
    <source>
        <dbReference type="EMBL" id="KAH0573031.1"/>
    </source>
</evidence>
<reference evidence="1 2" key="1">
    <citation type="journal article" date="2014" name="PLoS Genet.">
        <title>The Genome of Spironucleus salmonicida Highlights a Fish Pathogen Adapted to Fluctuating Environments.</title>
        <authorList>
            <person name="Xu F."/>
            <person name="Jerlstrom-Hultqvist J."/>
            <person name="Einarsson E."/>
            <person name="Astvaldsson A."/>
            <person name="Svard S.G."/>
            <person name="Andersson J.O."/>
        </authorList>
    </citation>
    <scope>NUCLEOTIDE SEQUENCE [LARGE SCALE GENOMIC DNA]</scope>
    <source>
        <strain evidence="1 2">ATCC 50377</strain>
    </source>
</reference>
<keyword evidence="2" id="KW-1185">Reference proteome</keyword>
<evidence type="ECO:0000313" key="2">
    <source>
        <dbReference type="Proteomes" id="UP000018208"/>
    </source>
</evidence>
<comment type="caution">
    <text evidence="1">The sequence shown here is derived from an EMBL/GenBank/DDBJ whole genome shotgun (WGS) entry which is preliminary data.</text>
</comment>
<name>A0A9P8LRU4_9EUKA</name>
<sequence>MLTQNQPQPPYYSQQTSPIQSLLVPPQNSTLNFKINAIFHHPQLHHPLQNRAPPPFPTLKSTKLTFPPHSHIPRLPQFYLLYIPQICHPKSHTNISTYNNQYFLPDLRYPQKPKREAPAHRFQQLFSIFEPSKQCQKFIILLLPVRSFRYFQQRKIAFRHNFLTGKSPKRVIFHSERTKFRGQFRAPGVHFSSLSTLRGLENCICGVPEIVWQQTF</sequence>
<dbReference type="KEGG" id="ssao:94299172"/>
<accession>A0A9P8LRU4</accession>
<dbReference type="EMBL" id="AUWU02000005">
    <property type="protein sequence ID" value="KAH0573031.1"/>
    <property type="molecule type" value="Genomic_DNA"/>
</dbReference>
<dbReference type="GeneID" id="94299172"/>
<protein>
    <submittedName>
        <fullName evidence="1">Uncharacterized protein</fullName>
    </submittedName>
</protein>
<organism evidence="1 2">
    <name type="scientific">Spironucleus salmonicida</name>
    <dbReference type="NCBI Taxonomy" id="348837"/>
    <lineage>
        <taxon>Eukaryota</taxon>
        <taxon>Metamonada</taxon>
        <taxon>Diplomonadida</taxon>
        <taxon>Hexamitidae</taxon>
        <taxon>Hexamitinae</taxon>
        <taxon>Spironucleus</taxon>
    </lineage>
</organism>
<dbReference type="Proteomes" id="UP000018208">
    <property type="component" value="Unassembled WGS sequence"/>
</dbReference>
<gene>
    <name evidence="1" type="ORF">SS50377_25149</name>
</gene>